<dbReference type="Proteomes" id="UP001153331">
    <property type="component" value="Unassembled WGS sequence"/>
</dbReference>
<comment type="caution">
    <text evidence="1">The sequence shown here is derived from an EMBL/GenBank/DDBJ whole genome shotgun (WGS) entry which is preliminary data.</text>
</comment>
<name>A0ACC2IET6_9PLEO</name>
<sequence length="261" mass="27949">MASSTSNSIERLDDKSNPKYIDVEKQPTVESNEPNKVAPKSLGSGTALAIGVFATTLTTLSLSLMEWRGVTTNNVFVANFFFAAAFGLVVTAQWELAVGNGFAYTVFSAFGELTALHEYGNMLKLSGLFYAGYGAILTPAFGVVEAYGDNTTELNNALGFFMILWTVFAVVFLVASLPTNLVYVAIFFTVVFGFLLVASSYFALADGNIAASIALKKGGGGFCFISGLIGWYLTFHLLLKDSIVELPLGDTSRYFAKAKSA</sequence>
<keyword evidence="2" id="KW-1185">Reference proteome</keyword>
<protein>
    <submittedName>
        <fullName evidence="1">Uncharacterized protein</fullName>
    </submittedName>
</protein>
<reference evidence="1" key="1">
    <citation type="submission" date="2022-11" db="EMBL/GenBank/DDBJ databases">
        <title>Genome Sequence of Boeremia exigua.</title>
        <authorList>
            <person name="Buettner E."/>
        </authorList>
    </citation>
    <scope>NUCLEOTIDE SEQUENCE</scope>
    <source>
        <strain evidence="1">CU02</strain>
    </source>
</reference>
<dbReference type="EMBL" id="JAPHNI010000238">
    <property type="protein sequence ID" value="KAJ8113669.1"/>
    <property type="molecule type" value="Genomic_DNA"/>
</dbReference>
<organism evidence="1 2">
    <name type="scientific">Boeremia exigua</name>
    <dbReference type="NCBI Taxonomy" id="749465"/>
    <lineage>
        <taxon>Eukaryota</taxon>
        <taxon>Fungi</taxon>
        <taxon>Dikarya</taxon>
        <taxon>Ascomycota</taxon>
        <taxon>Pezizomycotina</taxon>
        <taxon>Dothideomycetes</taxon>
        <taxon>Pleosporomycetidae</taxon>
        <taxon>Pleosporales</taxon>
        <taxon>Pleosporineae</taxon>
        <taxon>Didymellaceae</taxon>
        <taxon>Boeremia</taxon>
    </lineage>
</organism>
<evidence type="ECO:0000313" key="1">
    <source>
        <dbReference type="EMBL" id="KAJ8113669.1"/>
    </source>
</evidence>
<evidence type="ECO:0000313" key="2">
    <source>
        <dbReference type="Proteomes" id="UP001153331"/>
    </source>
</evidence>
<gene>
    <name evidence="1" type="ORF">OPT61_g4248</name>
</gene>
<accession>A0ACC2IET6</accession>
<proteinExistence type="predicted"/>